<dbReference type="RefSeq" id="WP_093797380.1">
    <property type="nucleotide sequence ID" value="NZ_CP155571.1"/>
</dbReference>
<evidence type="ECO:0000313" key="3">
    <source>
        <dbReference type="Proteomes" id="UP000216052"/>
    </source>
</evidence>
<feature type="signal peptide" evidence="1">
    <location>
        <begin position="1"/>
        <end position="22"/>
    </location>
</feature>
<protein>
    <submittedName>
        <fullName evidence="2">Uncharacterized protein</fullName>
    </submittedName>
</protein>
<dbReference type="Proteomes" id="UP000216052">
    <property type="component" value="Chromosome"/>
</dbReference>
<sequence length="205" mass="22620">MKKVFAFILCLVISSFAIPAHAEVNFSSSLESKPTIAVLIGGQGAIRSNEKAIKIIYDKLNEKFPNKAYNLVTDSKLSQDVLIFTEDEEVTDISQIKKGQLAKFGKERNFDYIICLVLGMGYGRAGIDFWSAKYNIDVDMQAKVVDVSTGQYIYRQNIMGHGTSSAALGMPSSVNAFAKATQKCMEQFVKDITISPIKPTPTEDK</sequence>
<organism evidence="2 3">
    <name type="scientific">Sporomusa acidovorans (strain ATCC 49682 / DSM 3132 / Mol)</name>
    <dbReference type="NCBI Taxonomy" id="1123286"/>
    <lineage>
        <taxon>Bacteria</taxon>
        <taxon>Bacillati</taxon>
        <taxon>Bacillota</taxon>
        <taxon>Negativicutes</taxon>
        <taxon>Selenomonadales</taxon>
        <taxon>Sporomusaceae</taxon>
        <taxon>Sporomusa</taxon>
    </lineage>
</organism>
<gene>
    <name evidence="2" type="ORF">SPACI_010840</name>
</gene>
<evidence type="ECO:0000313" key="2">
    <source>
        <dbReference type="EMBL" id="XFO71069.1"/>
    </source>
</evidence>
<dbReference type="Gene3D" id="3.40.50.10610">
    <property type="entry name" value="ABC-type transport auxiliary lipoprotein component"/>
    <property type="match status" value="1"/>
</dbReference>
<evidence type="ECO:0000256" key="1">
    <source>
        <dbReference type="SAM" id="SignalP"/>
    </source>
</evidence>
<keyword evidence="1" id="KW-0732">Signal</keyword>
<accession>A0ABZ3IZ09</accession>
<feature type="chain" id="PRO_5045703266" evidence="1">
    <location>
        <begin position="23"/>
        <end position="205"/>
    </location>
</feature>
<dbReference type="EMBL" id="CP155571">
    <property type="protein sequence ID" value="XFO71069.1"/>
    <property type="molecule type" value="Genomic_DNA"/>
</dbReference>
<reference evidence="2" key="1">
    <citation type="submission" date="2024-05" db="EMBL/GenBank/DDBJ databases">
        <title>Isolation and characterization of Sporomusa carbonis sp. nov., a carboxydotrophic hydrogenogen in the genus of Sporomusa isolated from a charcoal burning pile.</title>
        <authorList>
            <person name="Boeer T."/>
            <person name="Rosenbaum F."/>
            <person name="Eysell L."/>
            <person name="Mueller V."/>
            <person name="Daniel R."/>
            <person name="Poehlein A."/>
        </authorList>
    </citation>
    <scope>NUCLEOTIDE SEQUENCE [LARGE SCALE GENOMIC DNA]</scope>
    <source>
        <strain evidence="2">DSM 3132</strain>
    </source>
</reference>
<proteinExistence type="predicted"/>
<keyword evidence="3" id="KW-1185">Reference proteome</keyword>
<name>A0ABZ3IZ09_SPOA4</name>